<gene>
    <name evidence="2" type="ORF">EYF80_064218</name>
</gene>
<sequence>MTPEAQEPPSAGARCHRARRGASDPIGPGNSLRTPAAGRRDVNAPPETTRGHHEVQPHVKRNVEQPPELFMATPTQRLHHRSSSPSTQHTVY</sequence>
<proteinExistence type="predicted"/>
<feature type="compositionally biased region" description="Polar residues" evidence="1">
    <location>
        <begin position="83"/>
        <end position="92"/>
    </location>
</feature>
<evidence type="ECO:0000313" key="3">
    <source>
        <dbReference type="Proteomes" id="UP000314294"/>
    </source>
</evidence>
<evidence type="ECO:0000256" key="1">
    <source>
        <dbReference type="SAM" id="MobiDB-lite"/>
    </source>
</evidence>
<name>A0A4Z2EBJ2_9TELE</name>
<dbReference type="EMBL" id="SRLO01011986">
    <property type="protein sequence ID" value="TNN25652.1"/>
    <property type="molecule type" value="Genomic_DNA"/>
</dbReference>
<reference evidence="2 3" key="1">
    <citation type="submission" date="2019-03" db="EMBL/GenBank/DDBJ databases">
        <title>First draft genome of Liparis tanakae, snailfish: a comprehensive survey of snailfish specific genes.</title>
        <authorList>
            <person name="Kim W."/>
            <person name="Song I."/>
            <person name="Jeong J.-H."/>
            <person name="Kim D."/>
            <person name="Kim S."/>
            <person name="Ryu S."/>
            <person name="Song J.Y."/>
            <person name="Lee S.K."/>
        </authorList>
    </citation>
    <scope>NUCLEOTIDE SEQUENCE [LARGE SCALE GENOMIC DNA]</scope>
    <source>
        <tissue evidence="2">Muscle</tissue>
    </source>
</reference>
<protein>
    <submittedName>
        <fullName evidence="2">Uncharacterized protein</fullName>
    </submittedName>
</protein>
<evidence type="ECO:0000313" key="2">
    <source>
        <dbReference type="EMBL" id="TNN25652.1"/>
    </source>
</evidence>
<accession>A0A4Z2EBJ2</accession>
<feature type="region of interest" description="Disordered" evidence="1">
    <location>
        <begin position="1"/>
        <end position="92"/>
    </location>
</feature>
<dbReference type="Proteomes" id="UP000314294">
    <property type="component" value="Unassembled WGS sequence"/>
</dbReference>
<organism evidence="2 3">
    <name type="scientific">Liparis tanakae</name>
    <name type="common">Tanaka's snailfish</name>
    <dbReference type="NCBI Taxonomy" id="230148"/>
    <lineage>
        <taxon>Eukaryota</taxon>
        <taxon>Metazoa</taxon>
        <taxon>Chordata</taxon>
        <taxon>Craniata</taxon>
        <taxon>Vertebrata</taxon>
        <taxon>Euteleostomi</taxon>
        <taxon>Actinopterygii</taxon>
        <taxon>Neopterygii</taxon>
        <taxon>Teleostei</taxon>
        <taxon>Neoteleostei</taxon>
        <taxon>Acanthomorphata</taxon>
        <taxon>Eupercaria</taxon>
        <taxon>Perciformes</taxon>
        <taxon>Cottioidei</taxon>
        <taxon>Cottales</taxon>
        <taxon>Liparidae</taxon>
        <taxon>Liparis</taxon>
    </lineage>
</organism>
<dbReference type="AlphaFoldDB" id="A0A4Z2EBJ2"/>
<comment type="caution">
    <text evidence="2">The sequence shown here is derived from an EMBL/GenBank/DDBJ whole genome shotgun (WGS) entry which is preliminary data.</text>
</comment>
<feature type="compositionally biased region" description="Basic and acidic residues" evidence="1">
    <location>
        <begin position="49"/>
        <end position="63"/>
    </location>
</feature>
<keyword evidence="3" id="KW-1185">Reference proteome</keyword>